<feature type="domain" description="Treble clef zinc finger" evidence="1">
    <location>
        <begin position="295"/>
        <end position="347"/>
    </location>
</feature>
<name>A0A835YWK7_9STRA</name>
<proteinExistence type="predicted"/>
<keyword evidence="3" id="KW-1185">Reference proteome</keyword>
<evidence type="ECO:0000313" key="2">
    <source>
        <dbReference type="EMBL" id="KAG5183002.1"/>
    </source>
</evidence>
<accession>A0A835YWK7</accession>
<feature type="domain" description="Treble clef zinc finger" evidence="1">
    <location>
        <begin position="378"/>
        <end position="431"/>
    </location>
</feature>
<gene>
    <name evidence="2" type="ORF">JKP88DRAFT_241278</name>
</gene>
<dbReference type="InterPro" id="IPR025487">
    <property type="entry name" value="DUF4379"/>
</dbReference>
<feature type="domain" description="Treble clef zinc finger" evidence="1">
    <location>
        <begin position="214"/>
        <end position="268"/>
    </location>
</feature>
<organism evidence="2 3">
    <name type="scientific">Tribonema minus</name>
    <dbReference type="NCBI Taxonomy" id="303371"/>
    <lineage>
        <taxon>Eukaryota</taxon>
        <taxon>Sar</taxon>
        <taxon>Stramenopiles</taxon>
        <taxon>Ochrophyta</taxon>
        <taxon>PX clade</taxon>
        <taxon>Xanthophyceae</taxon>
        <taxon>Tribonematales</taxon>
        <taxon>Tribonemataceae</taxon>
        <taxon>Tribonema</taxon>
    </lineage>
</organism>
<dbReference type="Proteomes" id="UP000664859">
    <property type="component" value="Unassembled WGS sequence"/>
</dbReference>
<dbReference type="Pfam" id="PF14311">
    <property type="entry name" value="DUF4379"/>
    <property type="match status" value="5"/>
</dbReference>
<dbReference type="EMBL" id="JAFCMP010000223">
    <property type="protein sequence ID" value="KAG5183002.1"/>
    <property type="molecule type" value="Genomic_DNA"/>
</dbReference>
<comment type="caution">
    <text evidence="2">The sequence shown here is derived from an EMBL/GenBank/DDBJ whole genome shotgun (WGS) entry which is preliminary data.</text>
</comment>
<dbReference type="AlphaFoldDB" id="A0A835YWK7"/>
<sequence>MLSLMRVKKARRGGGTCSFRRGVCGTLDCANCFSRSFAAFEDASKVACWMTERNNGLHPSQVCLGTDTRCWFKCDGVCSGHTFQTQLKNITGRDRTWCPYCAVPTQRLCDDPDCGHCLGRSFAGFEDSGKVECWSKERNGGLTPRDVSMGCNKEIWFCCKQCGHDFQSNLNSITGLCRTWCTYCAGKALCSDSNCQHCFQRSFAAFEDVGKVECWVKEGNNGLTPRDVAMACNTKFWFCCDQCNHDFQQCPCDVTKVKGTWCPYCGGKALCDNPGCQYCFQRSFAAFKDNGKVECWSTEQNGGLTPRNVTMASNKKIWFQCSQCAHPFETSLKCVTRTNASWCPYCAVPTQRLCDDPDCGHCLGRSFAGFDDALKVACWSAERNGSITPRQVAMRSGSGFWFVCDGGCNHAFWATLVNITGPARQWCPYCAVPSHILCQNSDCQHCFHRSFASFEDARKVACWSMESNKLTPRQVFIRSDAKYTFVCDGPCNGHSFDASLYNIAGEGRKWCPYCSRNRVCGKESCEWCGAACTMCVLDCDPRRGVHNTKDGPMCAAHFIRSPHCTLQQRAKISLEIHFIASMEVMCSDRPGGSTWAQPTSWDCAVLPGLSYKPDLIWAFDTHGNVLQMASSRKIDLGIVTRVIILEVLEVGIRQHSRARTVSDERRESEIRMTLLSVPVDFVYVVVAAYNHKGAHAEDRFFARGCATDPVPGKEYEYHIVPERQSAWRTRVSMVVESLDRAYTAATGTTIWIGH</sequence>
<evidence type="ECO:0000259" key="1">
    <source>
        <dbReference type="Pfam" id="PF14311"/>
    </source>
</evidence>
<reference evidence="2" key="1">
    <citation type="submission" date="2021-02" db="EMBL/GenBank/DDBJ databases">
        <title>First Annotated Genome of the Yellow-green Alga Tribonema minus.</title>
        <authorList>
            <person name="Mahan K.M."/>
        </authorList>
    </citation>
    <scope>NUCLEOTIDE SEQUENCE</scope>
    <source>
        <strain evidence="2">UTEX B ZZ1240</strain>
    </source>
</reference>
<evidence type="ECO:0000313" key="3">
    <source>
        <dbReference type="Proteomes" id="UP000664859"/>
    </source>
</evidence>
<feature type="domain" description="Treble clef zinc finger" evidence="1">
    <location>
        <begin position="48"/>
        <end position="102"/>
    </location>
</feature>
<protein>
    <recommendedName>
        <fullName evidence="1">Treble clef zinc finger domain-containing protein</fullName>
    </recommendedName>
</protein>
<feature type="domain" description="Treble clef zinc finger" evidence="1">
    <location>
        <begin position="133"/>
        <end position="187"/>
    </location>
</feature>